<comment type="PTM">
    <text evidence="10">PSK-alpha is produced by endopeptidase digestion. PSK-beta is produced from PSK-alpha by exopeptidase digestion.</text>
</comment>
<evidence type="ECO:0000313" key="12">
    <source>
        <dbReference type="Proteomes" id="UP001151287"/>
    </source>
</evidence>
<dbReference type="GO" id="GO:0030154">
    <property type="term" value="P:cell differentiation"/>
    <property type="evidence" value="ECO:0007669"/>
    <property type="project" value="UniProtKB-UniRule"/>
</dbReference>
<dbReference type="Proteomes" id="UP001151287">
    <property type="component" value="Unassembled WGS sequence"/>
</dbReference>
<evidence type="ECO:0000256" key="9">
    <source>
        <dbReference type="ARBA" id="ARBA00023030"/>
    </source>
</evidence>
<evidence type="ECO:0000256" key="1">
    <source>
        <dbReference type="ARBA" id="ARBA00003158"/>
    </source>
</evidence>
<evidence type="ECO:0000256" key="2">
    <source>
        <dbReference type="ARBA" id="ARBA00004613"/>
    </source>
</evidence>
<feature type="signal peptide" evidence="10">
    <location>
        <begin position="1"/>
        <end position="21"/>
    </location>
</feature>
<evidence type="ECO:0000313" key="11">
    <source>
        <dbReference type="EMBL" id="KAJ1690089.1"/>
    </source>
</evidence>
<evidence type="ECO:0000256" key="10">
    <source>
        <dbReference type="RuleBase" id="RU368031"/>
    </source>
</evidence>
<keyword evidence="5 10" id="KW-0964">Secreted</keyword>
<evidence type="ECO:0000256" key="5">
    <source>
        <dbReference type="ARBA" id="ARBA00022525"/>
    </source>
</evidence>
<dbReference type="Pfam" id="PF06404">
    <property type="entry name" value="PSK"/>
    <property type="match status" value="1"/>
</dbReference>
<evidence type="ECO:0000256" key="6">
    <source>
        <dbReference type="ARBA" id="ARBA00022641"/>
    </source>
</evidence>
<dbReference type="GO" id="GO:0005576">
    <property type="term" value="C:extracellular region"/>
    <property type="evidence" value="ECO:0007669"/>
    <property type="project" value="UniProtKB-SubCell"/>
</dbReference>
<dbReference type="EMBL" id="JAMQYH010000004">
    <property type="protein sequence ID" value="KAJ1690089.1"/>
    <property type="molecule type" value="Genomic_DNA"/>
</dbReference>
<feature type="chain" id="PRO_5040531070" description="Phytosulfokine" evidence="10">
    <location>
        <begin position="22"/>
        <end position="74"/>
    </location>
</feature>
<organism evidence="11 12">
    <name type="scientific">Rhynchospora breviuscula</name>
    <dbReference type="NCBI Taxonomy" id="2022672"/>
    <lineage>
        <taxon>Eukaryota</taxon>
        <taxon>Viridiplantae</taxon>
        <taxon>Streptophyta</taxon>
        <taxon>Embryophyta</taxon>
        <taxon>Tracheophyta</taxon>
        <taxon>Spermatophyta</taxon>
        <taxon>Magnoliopsida</taxon>
        <taxon>Liliopsida</taxon>
        <taxon>Poales</taxon>
        <taxon>Cyperaceae</taxon>
        <taxon>Cyperoideae</taxon>
        <taxon>Rhynchosporeae</taxon>
        <taxon>Rhynchospora</taxon>
    </lineage>
</organism>
<comment type="subcellular location">
    <subcellularLocation>
        <location evidence="2 10">Secreted</location>
    </subcellularLocation>
</comment>
<evidence type="ECO:0000256" key="3">
    <source>
        <dbReference type="ARBA" id="ARBA00010781"/>
    </source>
</evidence>
<dbReference type="GO" id="GO:0008083">
    <property type="term" value="F:growth factor activity"/>
    <property type="evidence" value="ECO:0007669"/>
    <property type="project" value="UniProtKB-UniRule"/>
</dbReference>
<accession>A0A9Q0HLC0</accession>
<dbReference type="GO" id="GO:0008283">
    <property type="term" value="P:cell population proliferation"/>
    <property type="evidence" value="ECO:0007669"/>
    <property type="project" value="UniProtKB-UniRule"/>
</dbReference>
<dbReference type="InterPro" id="IPR009438">
    <property type="entry name" value="Phytosulfokine"/>
</dbReference>
<keyword evidence="4 10" id="KW-0217">Developmental protein</keyword>
<comment type="function">
    <text evidence="1 10">Promotes plant cell differentiation, organogenesis and somatic embryogenesis as well as cell proliferation.</text>
</comment>
<keyword evidence="12" id="KW-1185">Reference proteome</keyword>
<keyword evidence="9 10" id="KW-0339">Growth factor</keyword>
<keyword evidence="7 10" id="KW-0732">Signal</keyword>
<dbReference type="PANTHER" id="PTHR33285">
    <property type="entry name" value="PHYTOSULFOKINES 3"/>
    <property type="match status" value="1"/>
</dbReference>
<proteinExistence type="inferred from homology"/>
<comment type="PTM">
    <text evidence="10">Sulfation is important for activity and for the binding to a putative membrane receptor.</text>
</comment>
<dbReference type="OrthoDB" id="632489at2759"/>
<gene>
    <name evidence="11" type="ORF">LUZ63_014244</name>
</gene>
<comment type="similarity">
    <text evidence="3 10">Belongs to the phytosulfokine family.</text>
</comment>
<dbReference type="PANTHER" id="PTHR33285:SF55">
    <property type="entry name" value="PHYTOSULFOKINES 3"/>
    <property type="match status" value="1"/>
</dbReference>
<keyword evidence="6 10" id="KW-0765">Sulfation</keyword>
<evidence type="ECO:0000256" key="8">
    <source>
        <dbReference type="ARBA" id="ARBA00022782"/>
    </source>
</evidence>
<dbReference type="AlphaFoldDB" id="A0A9Q0HLC0"/>
<comment type="caution">
    <text evidence="11">The sequence shown here is derived from an EMBL/GenBank/DDBJ whole genome shotgun (WGS) entry which is preliminary data.</text>
</comment>
<protein>
    <recommendedName>
        <fullName evidence="10">Phytosulfokine</fullName>
    </recommendedName>
    <component>
        <recommendedName>
            <fullName evidence="10">Phytosulfokine-alpha</fullName>
            <shortName evidence="10">PSK-alpha</shortName>
            <shortName evidence="10">Phytosulfokine-a</shortName>
        </recommendedName>
    </component>
    <component>
        <recommendedName>
            <fullName evidence="10">Phytosulfokine-beta</fullName>
            <shortName evidence="10">PSK-beta</shortName>
            <shortName evidence="10">Phytosulfokine-b</shortName>
        </recommendedName>
    </component>
</protein>
<evidence type="ECO:0000256" key="4">
    <source>
        <dbReference type="ARBA" id="ARBA00022473"/>
    </source>
</evidence>
<evidence type="ECO:0000256" key="7">
    <source>
        <dbReference type="ARBA" id="ARBA00022729"/>
    </source>
</evidence>
<reference evidence="11" key="1">
    <citation type="journal article" date="2022" name="Cell">
        <title>Repeat-based holocentromeres influence genome architecture and karyotype evolution.</title>
        <authorList>
            <person name="Hofstatter P.G."/>
            <person name="Thangavel G."/>
            <person name="Lux T."/>
            <person name="Neumann P."/>
            <person name="Vondrak T."/>
            <person name="Novak P."/>
            <person name="Zhang M."/>
            <person name="Costa L."/>
            <person name="Castellani M."/>
            <person name="Scott A."/>
            <person name="Toegelov H."/>
            <person name="Fuchs J."/>
            <person name="Mata-Sucre Y."/>
            <person name="Dias Y."/>
            <person name="Vanzela A.L.L."/>
            <person name="Huettel B."/>
            <person name="Almeida C.C.S."/>
            <person name="Simkova H."/>
            <person name="Souza G."/>
            <person name="Pedrosa-Harand A."/>
            <person name="Macas J."/>
            <person name="Mayer K.F.X."/>
            <person name="Houben A."/>
            <person name="Marques A."/>
        </authorList>
    </citation>
    <scope>NUCLEOTIDE SEQUENCE</scope>
    <source>
        <strain evidence="11">RhyBre1mFocal</strain>
    </source>
</reference>
<sequence length="74" mass="8256">MARQITIVLVAFLLFATLTQGARVPDAKTHHHKNVEKDAAEKMDSSCEGLSEEDCLAKTLVAHTDYIYTQDNHN</sequence>
<name>A0A9Q0HLC0_9POAL</name>
<keyword evidence="8 10" id="KW-0221">Differentiation</keyword>